<dbReference type="EMBL" id="JAUEPS010000012">
    <property type="protein sequence ID" value="KAK0460542.1"/>
    <property type="molecule type" value="Genomic_DNA"/>
</dbReference>
<dbReference type="InterPro" id="IPR045339">
    <property type="entry name" value="DUF6534"/>
</dbReference>
<evidence type="ECO:0000256" key="1">
    <source>
        <dbReference type="SAM" id="Phobius"/>
    </source>
</evidence>
<evidence type="ECO:0000313" key="4">
    <source>
        <dbReference type="Proteomes" id="UP001175211"/>
    </source>
</evidence>
<reference evidence="3" key="1">
    <citation type="submission" date="2023-06" db="EMBL/GenBank/DDBJ databases">
        <authorList>
            <consortium name="Lawrence Berkeley National Laboratory"/>
            <person name="Ahrendt S."/>
            <person name="Sahu N."/>
            <person name="Indic B."/>
            <person name="Wong-Bajracharya J."/>
            <person name="Merenyi Z."/>
            <person name="Ke H.-M."/>
            <person name="Monk M."/>
            <person name="Kocsube S."/>
            <person name="Drula E."/>
            <person name="Lipzen A."/>
            <person name="Balint B."/>
            <person name="Henrissat B."/>
            <person name="Andreopoulos B."/>
            <person name="Martin F.M."/>
            <person name="Harder C.B."/>
            <person name="Rigling D."/>
            <person name="Ford K.L."/>
            <person name="Foster G.D."/>
            <person name="Pangilinan J."/>
            <person name="Papanicolaou A."/>
            <person name="Barry K."/>
            <person name="LaButti K."/>
            <person name="Viragh M."/>
            <person name="Koriabine M."/>
            <person name="Yan M."/>
            <person name="Riley R."/>
            <person name="Champramary S."/>
            <person name="Plett K.L."/>
            <person name="Tsai I.J."/>
            <person name="Slot J."/>
            <person name="Sipos G."/>
            <person name="Plett J."/>
            <person name="Nagy L.G."/>
            <person name="Grigoriev I.V."/>
        </authorList>
    </citation>
    <scope>NUCLEOTIDE SEQUENCE</scope>
    <source>
        <strain evidence="3">CCBAS 213</strain>
    </source>
</reference>
<sequence>MAETFGTTFGCLLISFMIDLILYGMGLLLVLQYFRKCSKDAILVKTTVLGLIVFATTHIVGMCTWVYRTFITGFSRPELLNELPPSVSIEIMSFYIVSFIAQSFYISQIWKISHRNIWITSPIVVLALINIGAGTAQTVTTAQRGTASGIDDEINKIITIIETGAAALCDILVTIALCVLLRINRTGIKSTDSALDSLIILAINRGTVTSLASVVDLILYLTRPKSMFFMLVFNPSTQLYLLSVVGSLNYREGMRAGSRHRKKEWHNFNTTANDSYSLPLENIGPSVHSSRDGVHVVTPHFQA</sequence>
<accession>A0AA39TIY1</accession>
<dbReference type="RefSeq" id="XP_060332581.1">
    <property type="nucleotide sequence ID" value="XM_060472733.1"/>
</dbReference>
<dbReference type="PANTHER" id="PTHR40465:SF1">
    <property type="entry name" value="DUF6534 DOMAIN-CONTAINING PROTEIN"/>
    <property type="match status" value="1"/>
</dbReference>
<feature type="transmembrane region" description="Helical" evidence="1">
    <location>
        <begin position="12"/>
        <end position="34"/>
    </location>
</feature>
<dbReference type="GeneID" id="85356281"/>
<keyword evidence="1" id="KW-1133">Transmembrane helix</keyword>
<dbReference type="Proteomes" id="UP001175211">
    <property type="component" value="Unassembled WGS sequence"/>
</dbReference>
<evidence type="ECO:0000259" key="2">
    <source>
        <dbReference type="Pfam" id="PF20152"/>
    </source>
</evidence>
<keyword evidence="1" id="KW-0812">Transmembrane</keyword>
<feature type="transmembrane region" description="Helical" evidence="1">
    <location>
        <begin position="195"/>
        <end position="221"/>
    </location>
</feature>
<feature type="domain" description="DUF6534" evidence="2">
    <location>
        <begin position="166"/>
        <end position="252"/>
    </location>
</feature>
<feature type="transmembrane region" description="Helical" evidence="1">
    <location>
        <begin position="157"/>
        <end position="183"/>
    </location>
</feature>
<protein>
    <recommendedName>
        <fullName evidence="2">DUF6534 domain-containing protein</fullName>
    </recommendedName>
</protein>
<gene>
    <name evidence="3" type="ORF">EV420DRAFT_1532767</name>
</gene>
<name>A0AA39TIY1_ARMTA</name>
<dbReference type="Pfam" id="PF20152">
    <property type="entry name" value="DUF6534"/>
    <property type="match status" value="1"/>
</dbReference>
<keyword evidence="4" id="KW-1185">Reference proteome</keyword>
<evidence type="ECO:0000313" key="3">
    <source>
        <dbReference type="EMBL" id="KAK0460542.1"/>
    </source>
</evidence>
<dbReference type="PANTHER" id="PTHR40465">
    <property type="entry name" value="CHROMOSOME 1, WHOLE GENOME SHOTGUN SEQUENCE"/>
    <property type="match status" value="1"/>
</dbReference>
<feature type="transmembrane region" description="Helical" evidence="1">
    <location>
        <begin position="117"/>
        <end position="137"/>
    </location>
</feature>
<dbReference type="AlphaFoldDB" id="A0AA39TIY1"/>
<keyword evidence="1" id="KW-0472">Membrane</keyword>
<proteinExistence type="predicted"/>
<feature type="transmembrane region" description="Helical" evidence="1">
    <location>
        <begin position="87"/>
        <end position="105"/>
    </location>
</feature>
<feature type="transmembrane region" description="Helical" evidence="1">
    <location>
        <begin position="227"/>
        <end position="250"/>
    </location>
</feature>
<organism evidence="3 4">
    <name type="scientific">Armillaria tabescens</name>
    <name type="common">Ringless honey mushroom</name>
    <name type="synonym">Agaricus tabescens</name>
    <dbReference type="NCBI Taxonomy" id="1929756"/>
    <lineage>
        <taxon>Eukaryota</taxon>
        <taxon>Fungi</taxon>
        <taxon>Dikarya</taxon>
        <taxon>Basidiomycota</taxon>
        <taxon>Agaricomycotina</taxon>
        <taxon>Agaricomycetes</taxon>
        <taxon>Agaricomycetidae</taxon>
        <taxon>Agaricales</taxon>
        <taxon>Marasmiineae</taxon>
        <taxon>Physalacriaceae</taxon>
        <taxon>Desarmillaria</taxon>
    </lineage>
</organism>
<comment type="caution">
    <text evidence="3">The sequence shown here is derived from an EMBL/GenBank/DDBJ whole genome shotgun (WGS) entry which is preliminary data.</text>
</comment>
<feature type="transmembrane region" description="Helical" evidence="1">
    <location>
        <begin position="46"/>
        <end position="67"/>
    </location>
</feature>